<name>A0A1S0TT15_LOALO</name>
<dbReference type="CTD" id="9946346"/>
<sequence>MMSLIMIAMTSIKSGQCIPKIEERAIEMFSNGKTIFWKIMELSYSVRDEKNQNATENSSRPVINPSIVNCKLTPSASSVSLSSLYGTKVSEWLINKCSVLNGNLLTLFYHENIMIEKEERRIQ</sequence>
<dbReference type="EMBL" id="JH712102">
    <property type="protein sequence ID" value="EFO19577.1"/>
    <property type="molecule type" value="Genomic_DNA"/>
</dbReference>
<organism evidence="1">
    <name type="scientific">Loa loa</name>
    <name type="common">Eye worm</name>
    <name type="synonym">Filaria loa</name>
    <dbReference type="NCBI Taxonomy" id="7209"/>
    <lineage>
        <taxon>Eukaryota</taxon>
        <taxon>Metazoa</taxon>
        <taxon>Ecdysozoa</taxon>
        <taxon>Nematoda</taxon>
        <taxon>Chromadorea</taxon>
        <taxon>Rhabditida</taxon>
        <taxon>Spirurina</taxon>
        <taxon>Spiruromorpha</taxon>
        <taxon>Filarioidea</taxon>
        <taxon>Onchocercidae</taxon>
        <taxon>Loa</taxon>
    </lineage>
</organism>
<gene>
    <name evidence="1" type="ORF">LOAG_08917</name>
</gene>
<dbReference type="InParanoid" id="A0A1S0TT15"/>
<accession>A0A1S0TT15</accession>
<dbReference type="AlphaFoldDB" id="A0A1S0TT15"/>
<reference evidence="1" key="1">
    <citation type="submission" date="2012-04" db="EMBL/GenBank/DDBJ databases">
        <title>The Genome Sequence of Loa loa.</title>
        <authorList>
            <consortium name="The Broad Institute Genome Sequencing Platform"/>
            <consortium name="Broad Institute Genome Sequencing Center for Infectious Disease"/>
            <person name="Nutman T.B."/>
            <person name="Fink D.L."/>
            <person name="Russ C."/>
            <person name="Young S."/>
            <person name="Zeng Q."/>
            <person name="Gargeya S."/>
            <person name="Alvarado L."/>
            <person name="Berlin A."/>
            <person name="Chapman S.B."/>
            <person name="Chen Z."/>
            <person name="Freedman E."/>
            <person name="Gellesch M."/>
            <person name="Goldberg J."/>
            <person name="Griggs A."/>
            <person name="Gujja S."/>
            <person name="Heilman E.R."/>
            <person name="Heiman D."/>
            <person name="Howarth C."/>
            <person name="Mehta T."/>
            <person name="Neiman D."/>
            <person name="Pearson M."/>
            <person name="Roberts A."/>
            <person name="Saif S."/>
            <person name="Shea T."/>
            <person name="Shenoy N."/>
            <person name="Sisk P."/>
            <person name="Stolte C."/>
            <person name="Sykes S."/>
            <person name="White J."/>
            <person name="Yandava C."/>
            <person name="Haas B."/>
            <person name="Henn M.R."/>
            <person name="Nusbaum C."/>
            <person name="Birren B."/>
        </authorList>
    </citation>
    <scope>NUCLEOTIDE SEQUENCE [LARGE SCALE GENOMIC DNA]</scope>
</reference>
<dbReference type="KEGG" id="loa:LOAG_08917"/>
<dbReference type="RefSeq" id="XP_003144495.1">
    <property type="nucleotide sequence ID" value="XM_003144447.1"/>
</dbReference>
<protein>
    <submittedName>
        <fullName evidence="1">Uncharacterized protein</fullName>
    </submittedName>
</protein>
<evidence type="ECO:0000313" key="1">
    <source>
        <dbReference type="EMBL" id="EFO19577.1"/>
    </source>
</evidence>
<dbReference type="GeneID" id="9946346"/>
<proteinExistence type="predicted"/>